<dbReference type="Gene3D" id="1.10.10.10">
    <property type="entry name" value="Winged helix-like DNA-binding domain superfamily/Winged helix DNA-binding domain"/>
    <property type="match status" value="1"/>
</dbReference>
<dbReference type="EMBL" id="JAAKZV010000149">
    <property type="protein sequence ID" value="NGN67559.1"/>
    <property type="molecule type" value="Genomic_DNA"/>
</dbReference>
<reference evidence="2 3" key="1">
    <citation type="submission" date="2020-02" db="EMBL/GenBank/DDBJ databases">
        <title>Whole-genome analyses of novel actinobacteria.</title>
        <authorList>
            <person name="Sahin N."/>
        </authorList>
    </citation>
    <scope>NUCLEOTIDE SEQUENCE [LARGE SCALE GENOMIC DNA]</scope>
    <source>
        <strain evidence="2 3">A7024</strain>
    </source>
</reference>
<sequence>MTYADALPGQPRGGAIAGPASERAVCVLAPNASPMTLDGTNTWIVAEPDSDLAVVIDPGPLDDVHLQAVVDAAERMGKRVGLTLLTHGHPDHAEGAARFAELTRTKVRALDPALRLGDEGLAAGDVVTTGGLELRVVPTPGHTADSLSFHLPADAAVLTGDTILGRGTTVVAHPDGRLGDYLDSLRRLRSLTVDDGVSTVLPGHGPVLNDAQGVVEYYLAHRANRLAQVETAVENGFRTAPEVVAHVYADVDRSLWPAAELSVRAQLEYLQEHGLI</sequence>
<dbReference type="PANTHER" id="PTHR23131">
    <property type="entry name" value="ENDORIBONUCLEASE LACTB2"/>
    <property type="match status" value="1"/>
</dbReference>
<dbReference type="PANTHER" id="PTHR23131:SF0">
    <property type="entry name" value="ENDORIBONUCLEASE LACTB2"/>
    <property type="match status" value="1"/>
</dbReference>
<dbReference type="Proteomes" id="UP000481583">
    <property type="component" value="Unassembled WGS sequence"/>
</dbReference>
<keyword evidence="3" id="KW-1185">Reference proteome</keyword>
<organism evidence="2 3">
    <name type="scientific">Streptomyces coryli</name>
    <dbReference type="NCBI Taxonomy" id="1128680"/>
    <lineage>
        <taxon>Bacteria</taxon>
        <taxon>Bacillati</taxon>
        <taxon>Actinomycetota</taxon>
        <taxon>Actinomycetes</taxon>
        <taxon>Kitasatosporales</taxon>
        <taxon>Streptomycetaceae</taxon>
        <taxon>Streptomyces</taxon>
    </lineage>
</organism>
<dbReference type="RefSeq" id="WP_165240852.1">
    <property type="nucleotide sequence ID" value="NZ_JAAKZV010000149.1"/>
</dbReference>
<feature type="domain" description="Metallo-beta-lactamase" evidence="1">
    <location>
        <begin position="39"/>
        <end position="204"/>
    </location>
</feature>
<protein>
    <submittedName>
        <fullName evidence="2">MBL fold metallo-hydrolase</fullName>
    </submittedName>
</protein>
<dbReference type="InterPro" id="IPR050662">
    <property type="entry name" value="Sec-metab_biosynth-thioest"/>
</dbReference>
<evidence type="ECO:0000313" key="3">
    <source>
        <dbReference type="Proteomes" id="UP000481583"/>
    </source>
</evidence>
<accession>A0A6G4U5P6</accession>
<dbReference type="SUPFAM" id="SSF56281">
    <property type="entry name" value="Metallo-hydrolase/oxidoreductase"/>
    <property type="match status" value="1"/>
</dbReference>
<dbReference type="Pfam" id="PF00753">
    <property type="entry name" value="Lactamase_B"/>
    <property type="match status" value="1"/>
</dbReference>
<dbReference type="SMART" id="SM00849">
    <property type="entry name" value="Lactamase_B"/>
    <property type="match status" value="1"/>
</dbReference>
<dbReference type="AlphaFoldDB" id="A0A6G4U5P6"/>
<keyword evidence="2" id="KW-0378">Hydrolase</keyword>
<name>A0A6G4U5P6_9ACTN</name>
<dbReference type="Pfam" id="PF17778">
    <property type="entry name" value="WHD_BLACT"/>
    <property type="match status" value="1"/>
</dbReference>
<comment type="caution">
    <text evidence="2">The sequence shown here is derived from an EMBL/GenBank/DDBJ whole genome shotgun (WGS) entry which is preliminary data.</text>
</comment>
<dbReference type="GO" id="GO:0016787">
    <property type="term" value="F:hydrolase activity"/>
    <property type="evidence" value="ECO:0007669"/>
    <property type="project" value="UniProtKB-KW"/>
</dbReference>
<dbReference type="InterPro" id="IPR001279">
    <property type="entry name" value="Metallo-B-lactamas"/>
</dbReference>
<dbReference type="Gene3D" id="3.60.15.10">
    <property type="entry name" value="Ribonuclease Z/Hydroxyacylglutathione hydrolase-like"/>
    <property type="match status" value="1"/>
</dbReference>
<dbReference type="CDD" id="cd16278">
    <property type="entry name" value="metallo-hydrolase-like_MBL-fold"/>
    <property type="match status" value="1"/>
</dbReference>
<evidence type="ECO:0000313" key="2">
    <source>
        <dbReference type="EMBL" id="NGN67559.1"/>
    </source>
</evidence>
<dbReference type="InterPro" id="IPR036866">
    <property type="entry name" value="RibonucZ/Hydroxyglut_hydro"/>
</dbReference>
<dbReference type="InterPro" id="IPR041516">
    <property type="entry name" value="LACTB2_WH"/>
</dbReference>
<gene>
    <name evidence="2" type="ORF">G5C51_27090</name>
</gene>
<evidence type="ECO:0000259" key="1">
    <source>
        <dbReference type="SMART" id="SM00849"/>
    </source>
</evidence>
<proteinExistence type="predicted"/>
<dbReference type="InterPro" id="IPR036388">
    <property type="entry name" value="WH-like_DNA-bd_sf"/>
</dbReference>